<reference evidence="2" key="2">
    <citation type="submission" date="2023-06" db="EMBL/GenBank/DDBJ databases">
        <authorList>
            <person name="Williams T.J."/>
            <person name="Allen M.A."/>
            <person name="Ivanova N."/>
            <person name="Huntemann M."/>
            <person name="Haque S."/>
            <person name="Hancock A.M."/>
            <person name="Brazendale S."/>
            <person name="Cavicchioli R."/>
        </authorList>
    </citation>
    <scope>NUCLEOTIDE SEQUENCE</scope>
    <source>
        <strain evidence="2">MAG_Ga0307966_1000010</strain>
    </source>
</reference>
<reference evidence="2" key="1">
    <citation type="journal article" date="2021" name="Front. Microbiol.">
        <title>Genome Analysis of a Verrucomicrobial Endosymbiont With a Tiny Genome Discovered in an Antarctic Lake.</title>
        <authorList>
            <person name="Williams T.J."/>
            <person name="Allen M.A."/>
            <person name="Ivanova N."/>
            <person name="Huntemann M."/>
            <person name="Haque S."/>
            <person name="Hancock A.M."/>
            <person name="Brazendale S."/>
            <person name="Cavicchioli R."/>
        </authorList>
    </citation>
    <scope>NUCLEOTIDE SEQUENCE</scope>
    <source>
        <strain evidence="2">MAG_Ga0307966_1000010</strain>
    </source>
</reference>
<dbReference type="Pfam" id="PF00534">
    <property type="entry name" value="Glycos_transf_1"/>
    <property type="match status" value="1"/>
</dbReference>
<dbReference type="InterPro" id="IPR001296">
    <property type="entry name" value="Glyco_trans_1"/>
</dbReference>
<keyword evidence="2" id="KW-0808">Transferase</keyword>
<dbReference type="Gene3D" id="3.40.50.2000">
    <property type="entry name" value="Glycogen Phosphorylase B"/>
    <property type="match status" value="2"/>
</dbReference>
<proteinExistence type="predicted"/>
<protein>
    <submittedName>
        <fullName evidence="2">Glycosyltransferase</fullName>
        <ecNumber evidence="2">2.4.-.-</ecNumber>
    </submittedName>
</protein>
<name>A0AA51BM32_9BACT</name>
<dbReference type="Proteomes" id="UP001238843">
    <property type="component" value="Chromosome"/>
</dbReference>
<dbReference type="GO" id="GO:0016757">
    <property type="term" value="F:glycosyltransferase activity"/>
    <property type="evidence" value="ECO:0007669"/>
    <property type="project" value="UniProtKB-KW"/>
</dbReference>
<dbReference type="AlphaFoldDB" id="A0AA51BM32"/>
<keyword evidence="2" id="KW-0328">Glycosyltransferase</keyword>
<dbReference type="EMBL" id="CP128385">
    <property type="protein sequence ID" value="WMI30492.1"/>
    <property type="molecule type" value="Genomic_DNA"/>
</dbReference>
<dbReference type="EC" id="2.4.-.-" evidence="2"/>
<feature type="domain" description="Glycosyl transferase family 1" evidence="1">
    <location>
        <begin position="97"/>
        <end position="243"/>
    </location>
</feature>
<sequence length="279" mass="31891">MFIINNSVTGSLLNICFHGSEVLQMRRLNLSFVFDNIINKAGSVLTVSNYTKGFTTSIPIKGKGLGPNNLLEQYRVKNVPPSIKDTPTCYFRGVDKPTLKLITIGRLHNRKGHCLTLNNLGGVLKFYNKKKIHYTMVGPFLNKKYFKHIVDLSTKLKVFSSIKLNVGGTNISKEYFLNKIHLMTSVNYGFSVEGFGLVYIEANLRNLFVIANKIGGVGDAMIQKHTGFFINKNIHKFNKIFAFFNNRPNKEATLMFFSKLYSKKYKVYWTFIYKSLVFF</sequence>
<dbReference type="SUPFAM" id="SSF53756">
    <property type="entry name" value="UDP-Glycosyltransferase/glycogen phosphorylase"/>
    <property type="match status" value="1"/>
</dbReference>
<accession>A0AA51BM32</accession>
<evidence type="ECO:0000259" key="1">
    <source>
        <dbReference type="Pfam" id="PF00534"/>
    </source>
</evidence>
<organism evidence="2">
    <name type="scientific">Candidatus Organicella extenuata</name>
    <dbReference type="NCBI Taxonomy" id="2841811"/>
    <lineage>
        <taxon>Bacteria</taxon>
        <taxon>Pseudomonadati</taxon>
        <taxon>Verrucomicrobiota</taxon>
        <taxon>Candidatus Organicella</taxon>
    </lineage>
</organism>
<evidence type="ECO:0000313" key="2">
    <source>
        <dbReference type="EMBL" id="WMI30492.1"/>
    </source>
</evidence>
<gene>
    <name evidence="2" type="ORF">QTO32_00135</name>
</gene>